<evidence type="ECO:0000256" key="5">
    <source>
        <dbReference type="ARBA" id="ARBA00023274"/>
    </source>
</evidence>
<dbReference type="GO" id="GO:0003735">
    <property type="term" value="F:structural constituent of ribosome"/>
    <property type="evidence" value="ECO:0007669"/>
    <property type="project" value="UniProtKB-UniRule"/>
</dbReference>
<evidence type="ECO:0000313" key="7">
    <source>
        <dbReference type="EMBL" id="RWX73516.1"/>
    </source>
</evidence>
<comment type="similarity">
    <text evidence="1 6">Belongs to the universal ribosomal protein uL23 family.</text>
</comment>
<comment type="caution">
    <text evidence="7">The sequence shown here is derived from an EMBL/GenBank/DDBJ whole genome shotgun (WGS) entry which is preliminary data.</text>
</comment>
<dbReference type="GO" id="GO:1990904">
    <property type="term" value="C:ribonucleoprotein complex"/>
    <property type="evidence" value="ECO:0007669"/>
    <property type="project" value="UniProtKB-KW"/>
</dbReference>
<dbReference type="HAMAP" id="MF_01369_A">
    <property type="entry name" value="Ribosomal_uL23_A"/>
    <property type="match status" value="1"/>
</dbReference>
<dbReference type="SUPFAM" id="SSF54189">
    <property type="entry name" value="Ribosomal proteins S24e, L23 and L15e"/>
    <property type="match status" value="1"/>
</dbReference>
<proteinExistence type="inferred from homology"/>
<dbReference type="PANTHER" id="PTHR11620">
    <property type="entry name" value="60S RIBOSOMAL PROTEIN L23A"/>
    <property type="match status" value="1"/>
</dbReference>
<dbReference type="Proteomes" id="UP000288215">
    <property type="component" value="Unassembled WGS sequence"/>
</dbReference>
<keyword evidence="5 6" id="KW-0687">Ribonucleoprotein</keyword>
<evidence type="ECO:0000256" key="4">
    <source>
        <dbReference type="ARBA" id="ARBA00022980"/>
    </source>
</evidence>
<keyword evidence="4 6" id="KW-0689">Ribosomal protein</keyword>
<sequence>MSKEPADVIIGPVSSESALERMERENKLTFIVSMRSNKADIKWAVEKLYGVKVKSVRTMITTRSEKKAVVALEKEFSASELATKLGLL</sequence>
<evidence type="ECO:0000256" key="6">
    <source>
        <dbReference type="HAMAP-Rule" id="MF_01369"/>
    </source>
</evidence>
<dbReference type="InterPro" id="IPR013025">
    <property type="entry name" value="Ribosomal_uL23-like"/>
</dbReference>
<evidence type="ECO:0000313" key="8">
    <source>
        <dbReference type="Proteomes" id="UP000288215"/>
    </source>
</evidence>
<comment type="function">
    <text evidence="6">Binds to 23S rRNA. One of the proteins that surrounds the polypeptide exit tunnel on the outside of the ribosome.</text>
</comment>
<evidence type="ECO:0000256" key="2">
    <source>
        <dbReference type="ARBA" id="ARBA00022730"/>
    </source>
</evidence>
<keyword evidence="2 6" id="KW-0699">rRNA-binding</keyword>
<dbReference type="FunFam" id="3.30.70.330:FF:000532">
    <property type="entry name" value="50S ribosomal protein L23"/>
    <property type="match status" value="1"/>
</dbReference>
<dbReference type="Pfam" id="PF00276">
    <property type="entry name" value="Ribosomal_L23"/>
    <property type="match status" value="1"/>
</dbReference>
<dbReference type="InterPro" id="IPR012677">
    <property type="entry name" value="Nucleotide-bd_a/b_plait_sf"/>
</dbReference>
<accession>A0A3S3S057</accession>
<dbReference type="GO" id="GO:0019843">
    <property type="term" value="F:rRNA binding"/>
    <property type="evidence" value="ECO:0007669"/>
    <property type="project" value="UniProtKB-UniRule"/>
</dbReference>
<protein>
    <recommendedName>
        <fullName evidence="6">Large ribosomal subunit protein uL23</fullName>
    </recommendedName>
</protein>
<dbReference type="AlphaFoldDB" id="A0A3S3S057"/>
<dbReference type="GO" id="GO:0006412">
    <property type="term" value="P:translation"/>
    <property type="evidence" value="ECO:0007669"/>
    <property type="project" value="UniProtKB-UniRule"/>
</dbReference>
<dbReference type="Gene3D" id="3.30.70.330">
    <property type="match status" value="1"/>
</dbReference>
<gene>
    <name evidence="6" type="primary">rpl23</name>
    <name evidence="7" type="ORF">Metus_1490</name>
</gene>
<dbReference type="InterPro" id="IPR012678">
    <property type="entry name" value="Ribosomal_uL23/eL15/eS24_sf"/>
</dbReference>
<name>A0A3S3S057_METS7</name>
<organism evidence="7 8">
    <name type="scientific">Methanosuratincola subterraneus</name>
    <dbReference type="NCBI Taxonomy" id="2593994"/>
    <lineage>
        <taxon>Archaea</taxon>
        <taxon>Thermoproteota</taxon>
        <taxon>Methanosuratincolia</taxon>
        <taxon>Candidatus Methanomethylicales</taxon>
        <taxon>Candidatus Methanomethylicaceae</taxon>
        <taxon>Candidatus Methanosuratincola (ex Vanwonterghem et al. 2016)</taxon>
    </lineage>
</organism>
<evidence type="ECO:0000256" key="1">
    <source>
        <dbReference type="ARBA" id="ARBA00006700"/>
    </source>
</evidence>
<reference evidence="7 8" key="1">
    <citation type="submission" date="2018-12" db="EMBL/GenBank/DDBJ databases">
        <title>The complete genome of the methanogenic archaea of the candidate phylum Verstraetearchaeota, obtained from the metagenome of underground thermal water.</title>
        <authorList>
            <person name="Kadnikov V.V."/>
            <person name="Mardanov A.V."/>
            <person name="Beletsky A.V."/>
            <person name="Karnachuk O.V."/>
            <person name="Ravin N.V."/>
        </authorList>
    </citation>
    <scope>NUCLEOTIDE SEQUENCE [LARGE SCALE GENOMIC DNA]</scope>
    <source>
        <strain evidence="7">Ch88</strain>
    </source>
</reference>
<dbReference type="NCBIfam" id="NF011118">
    <property type="entry name" value="PRK14548.1"/>
    <property type="match status" value="1"/>
</dbReference>
<evidence type="ECO:0000256" key="3">
    <source>
        <dbReference type="ARBA" id="ARBA00022884"/>
    </source>
</evidence>
<dbReference type="EMBL" id="RXGA01000003">
    <property type="protein sequence ID" value="RWX73516.1"/>
    <property type="molecule type" value="Genomic_DNA"/>
</dbReference>
<dbReference type="InterPro" id="IPR019985">
    <property type="entry name" value="Ribosomal_uL23"/>
</dbReference>
<keyword evidence="3 6" id="KW-0694">RNA-binding</keyword>
<dbReference type="GO" id="GO:0005840">
    <property type="term" value="C:ribosome"/>
    <property type="evidence" value="ECO:0007669"/>
    <property type="project" value="UniProtKB-UniRule"/>
</dbReference>
<dbReference type="NCBIfam" id="TIGR03636">
    <property type="entry name" value="uL23_arch"/>
    <property type="match status" value="1"/>
</dbReference>
<comment type="subunit">
    <text evidence="6">Part of the 50S ribosomal subunit. Contacts protein L29.</text>
</comment>